<dbReference type="GO" id="GO:0005829">
    <property type="term" value="C:cytosol"/>
    <property type="evidence" value="ECO:0007669"/>
    <property type="project" value="TreeGrafter"/>
</dbReference>
<dbReference type="GO" id="GO:0003700">
    <property type="term" value="F:DNA-binding transcription factor activity"/>
    <property type="evidence" value="ECO:0007669"/>
    <property type="project" value="TreeGrafter"/>
</dbReference>
<feature type="domain" description="Cyclic nucleotide-binding" evidence="4">
    <location>
        <begin position="1"/>
        <end position="103"/>
    </location>
</feature>
<dbReference type="InterPro" id="IPR018490">
    <property type="entry name" value="cNMP-bd_dom_sf"/>
</dbReference>
<evidence type="ECO:0000313" key="7">
    <source>
        <dbReference type="Proteomes" id="UP000239494"/>
    </source>
</evidence>
<dbReference type="RefSeq" id="WP_245887447.1">
    <property type="nucleotide sequence ID" value="NZ_PVTF01000019.1"/>
</dbReference>
<comment type="caution">
    <text evidence="6">The sequence shown here is derived from an EMBL/GenBank/DDBJ whole genome shotgun (WGS) entry which is preliminary data.</text>
</comment>
<dbReference type="InterPro" id="IPR050397">
    <property type="entry name" value="Env_Response_Regulators"/>
</dbReference>
<dbReference type="Gene3D" id="2.60.120.10">
    <property type="entry name" value="Jelly Rolls"/>
    <property type="match status" value="1"/>
</dbReference>
<dbReference type="AlphaFoldDB" id="A0A2T0SK99"/>
<feature type="domain" description="HTH crp-type" evidence="5">
    <location>
        <begin position="134"/>
        <end position="207"/>
    </location>
</feature>
<evidence type="ECO:0000313" key="6">
    <source>
        <dbReference type="EMBL" id="PRY33836.1"/>
    </source>
</evidence>
<dbReference type="EMBL" id="PVTF01000019">
    <property type="protein sequence ID" value="PRY33836.1"/>
    <property type="molecule type" value="Genomic_DNA"/>
</dbReference>
<accession>A0A2T0SK99</accession>
<keyword evidence="7" id="KW-1185">Reference proteome</keyword>
<reference evidence="6 7" key="1">
    <citation type="submission" date="2018-03" db="EMBL/GenBank/DDBJ databases">
        <title>Genomic Encyclopedia of Archaeal and Bacterial Type Strains, Phase II (KMG-II): from individual species to whole genera.</title>
        <authorList>
            <person name="Goeker M."/>
        </authorList>
    </citation>
    <scope>NUCLEOTIDE SEQUENCE [LARGE SCALE GENOMIC DNA]</scope>
    <source>
        <strain evidence="6 7">DSM 44720</strain>
    </source>
</reference>
<proteinExistence type="predicted"/>
<keyword evidence="2" id="KW-0238">DNA-binding</keyword>
<evidence type="ECO:0000256" key="2">
    <source>
        <dbReference type="ARBA" id="ARBA00023125"/>
    </source>
</evidence>
<organism evidence="6 7">
    <name type="scientific">Umezawaea tangerina</name>
    <dbReference type="NCBI Taxonomy" id="84725"/>
    <lineage>
        <taxon>Bacteria</taxon>
        <taxon>Bacillati</taxon>
        <taxon>Actinomycetota</taxon>
        <taxon>Actinomycetes</taxon>
        <taxon>Pseudonocardiales</taxon>
        <taxon>Pseudonocardiaceae</taxon>
        <taxon>Umezawaea</taxon>
    </lineage>
</organism>
<dbReference type="GO" id="GO:0003677">
    <property type="term" value="F:DNA binding"/>
    <property type="evidence" value="ECO:0007669"/>
    <property type="project" value="UniProtKB-KW"/>
</dbReference>
<dbReference type="Pfam" id="PF13545">
    <property type="entry name" value="HTH_Crp_2"/>
    <property type="match status" value="1"/>
</dbReference>
<dbReference type="PANTHER" id="PTHR24567">
    <property type="entry name" value="CRP FAMILY TRANSCRIPTIONAL REGULATORY PROTEIN"/>
    <property type="match status" value="1"/>
</dbReference>
<dbReference type="PANTHER" id="PTHR24567:SF74">
    <property type="entry name" value="HTH-TYPE TRANSCRIPTIONAL REGULATOR ARCR"/>
    <property type="match status" value="1"/>
</dbReference>
<dbReference type="PROSITE" id="PS50042">
    <property type="entry name" value="CNMP_BINDING_3"/>
    <property type="match status" value="1"/>
</dbReference>
<dbReference type="InterPro" id="IPR012318">
    <property type="entry name" value="HTH_CRP"/>
</dbReference>
<evidence type="ECO:0000259" key="5">
    <source>
        <dbReference type="PROSITE" id="PS51063"/>
    </source>
</evidence>
<dbReference type="InterPro" id="IPR036390">
    <property type="entry name" value="WH_DNA-bd_sf"/>
</dbReference>
<gene>
    <name evidence="6" type="ORF">CLV43_119148</name>
</gene>
<dbReference type="Proteomes" id="UP000239494">
    <property type="component" value="Unassembled WGS sequence"/>
</dbReference>
<evidence type="ECO:0000256" key="1">
    <source>
        <dbReference type="ARBA" id="ARBA00023015"/>
    </source>
</evidence>
<name>A0A2T0SK99_9PSEU</name>
<evidence type="ECO:0000259" key="4">
    <source>
        <dbReference type="PROSITE" id="PS50042"/>
    </source>
</evidence>
<keyword evidence="3" id="KW-0804">Transcription</keyword>
<keyword evidence="1" id="KW-0805">Transcription regulation</keyword>
<dbReference type="InterPro" id="IPR014710">
    <property type="entry name" value="RmlC-like_jellyroll"/>
</dbReference>
<dbReference type="InterPro" id="IPR000595">
    <property type="entry name" value="cNMP-bd_dom"/>
</dbReference>
<dbReference type="SUPFAM" id="SSF46785">
    <property type="entry name" value="Winged helix' DNA-binding domain"/>
    <property type="match status" value="1"/>
</dbReference>
<dbReference type="SUPFAM" id="SSF51206">
    <property type="entry name" value="cAMP-binding domain-like"/>
    <property type="match status" value="1"/>
</dbReference>
<evidence type="ECO:0000256" key="3">
    <source>
        <dbReference type="ARBA" id="ARBA00023163"/>
    </source>
</evidence>
<sequence length="220" mass="24360">MDMLRPRSQAALLRLGVPLTYRHGDVLLRESERSSHVMLLCQAVVKATVSLENGRMALLSIKVGGDVIGEMAALNDEPRSATVTVFGEARVRLIQSEEFQHYLAEYPDASIALTRMIMQTLKWADKRRVDFNGYPAFVRLARAVHELAANYGRRVPEGITVDIGLTQRELGALVGVEEDTARKELRELKSRGVISLGYRTITVTDEKALSAIADGNGEPR</sequence>
<dbReference type="CDD" id="cd00038">
    <property type="entry name" value="CAP_ED"/>
    <property type="match status" value="1"/>
</dbReference>
<dbReference type="SMART" id="SM00419">
    <property type="entry name" value="HTH_CRP"/>
    <property type="match status" value="1"/>
</dbReference>
<dbReference type="Pfam" id="PF00027">
    <property type="entry name" value="cNMP_binding"/>
    <property type="match status" value="1"/>
</dbReference>
<dbReference type="SMART" id="SM00100">
    <property type="entry name" value="cNMP"/>
    <property type="match status" value="1"/>
</dbReference>
<dbReference type="PROSITE" id="PS51063">
    <property type="entry name" value="HTH_CRP_2"/>
    <property type="match status" value="1"/>
</dbReference>
<protein>
    <submittedName>
        <fullName evidence="6">CRP-like cAMP-binding protein</fullName>
    </submittedName>
</protein>